<feature type="domain" description="Rhodopsin" evidence="8">
    <location>
        <begin position="42"/>
        <end position="209"/>
    </location>
</feature>
<evidence type="ECO:0000256" key="1">
    <source>
        <dbReference type="ARBA" id="ARBA00004141"/>
    </source>
</evidence>
<sequence>MIVGAVTNTIGSHEVKGPEGEHFTADGGDILVLAKLNNLNCILEPIALACIKISLLFFYHRIFINPWVVIWVLIGITIAWDLAFPIFQIAACWTQIQENFENEDCPWISGPGYLYVVVDVLVDTAILLLPMPTVFTMLVPWRRKAAVLSALLVGSLPIAYAHARMIATFIDIGPYDSIQRWSLLLILPDEQIGIGMIAVCLPILGPPIVRYMCRKIGNSGCWSTLFNSIRGSNITPIKHLASSVTRVEKTHTTLGSMATQDIEAYAKGRIRVDEEQGELRTGGMHGNEVRSGSILESSKGATVHSAL</sequence>
<keyword evidence="4 7" id="KW-0472">Membrane</keyword>
<feature type="transmembrane region" description="Helical" evidence="7">
    <location>
        <begin position="113"/>
        <end position="138"/>
    </location>
</feature>
<comment type="similarity">
    <text evidence="5">Belongs to the SAT4 family.</text>
</comment>
<name>A0A3A3AC01_9EURO</name>
<keyword evidence="2 7" id="KW-0812">Transmembrane</keyword>
<dbReference type="OrthoDB" id="5393606at2759"/>
<feature type="region of interest" description="Disordered" evidence="6">
    <location>
        <begin position="276"/>
        <end position="307"/>
    </location>
</feature>
<protein>
    <recommendedName>
        <fullName evidence="8">Rhodopsin domain-containing protein</fullName>
    </recommendedName>
</protein>
<evidence type="ECO:0000256" key="6">
    <source>
        <dbReference type="SAM" id="MobiDB-lite"/>
    </source>
</evidence>
<keyword evidence="10" id="KW-1185">Reference proteome</keyword>
<dbReference type="Pfam" id="PF20684">
    <property type="entry name" value="Fung_rhodopsin"/>
    <property type="match status" value="1"/>
</dbReference>
<organism evidence="9 10">
    <name type="scientific">Aspergillus sclerotialis</name>
    <dbReference type="NCBI Taxonomy" id="2070753"/>
    <lineage>
        <taxon>Eukaryota</taxon>
        <taxon>Fungi</taxon>
        <taxon>Dikarya</taxon>
        <taxon>Ascomycota</taxon>
        <taxon>Pezizomycotina</taxon>
        <taxon>Eurotiomycetes</taxon>
        <taxon>Eurotiomycetidae</taxon>
        <taxon>Eurotiales</taxon>
        <taxon>Aspergillaceae</taxon>
        <taxon>Aspergillus</taxon>
        <taxon>Aspergillus subgen. Polypaecilum</taxon>
    </lineage>
</organism>
<evidence type="ECO:0000313" key="10">
    <source>
        <dbReference type="Proteomes" id="UP000266188"/>
    </source>
</evidence>
<dbReference type="STRING" id="2070753.A0A3A3AC01"/>
<evidence type="ECO:0000256" key="2">
    <source>
        <dbReference type="ARBA" id="ARBA00022692"/>
    </source>
</evidence>
<evidence type="ECO:0000259" key="8">
    <source>
        <dbReference type="Pfam" id="PF20684"/>
    </source>
</evidence>
<comment type="subcellular location">
    <subcellularLocation>
        <location evidence="1">Membrane</location>
        <topology evidence="1">Multi-pass membrane protein</topology>
    </subcellularLocation>
</comment>
<comment type="caution">
    <text evidence="9">The sequence shown here is derived from an EMBL/GenBank/DDBJ whole genome shotgun (WGS) entry which is preliminary data.</text>
</comment>
<dbReference type="PANTHER" id="PTHR33048">
    <property type="entry name" value="PTH11-LIKE INTEGRAL MEMBRANE PROTEIN (AFU_ORTHOLOGUE AFUA_5G11245)"/>
    <property type="match status" value="1"/>
</dbReference>
<dbReference type="Proteomes" id="UP000266188">
    <property type="component" value="Unassembled WGS sequence"/>
</dbReference>
<feature type="transmembrane region" description="Helical" evidence="7">
    <location>
        <begin position="67"/>
        <end position="93"/>
    </location>
</feature>
<proteinExistence type="inferred from homology"/>
<evidence type="ECO:0000313" key="9">
    <source>
        <dbReference type="EMBL" id="RJE27525.1"/>
    </source>
</evidence>
<evidence type="ECO:0000256" key="3">
    <source>
        <dbReference type="ARBA" id="ARBA00022989"/>
    </source>
</evidence>
<evidence type="ECO:0000256" key="5">
    <source>
        <dbReference type="ARBA" id="ARBA00038359"/>
    </source>
</evidence>
<dbReference type="AlphaFoldDB" id="A0A3A3AC01"/>
<dbReference type="PANTHER" id="PTHR33048:SF157">
    <property type="entry name" value="INTEGRAL MEMBRANE PROTEIN"/>
    <property type="match status" value="1"/>
</dbReference>
<evidence type="ECO:0000256" key="4">
    <source>
        <dbReference type="ARBA" id="ARBA00023136"/>
    </source>
</evidence>
<dbReference type="InterPro" id="IPR052337">
    <property type="entry name" value="SAT4-like"/>
</dbReference>
<evidence type="ECO:0000256" key="7">
    <source>
        <dbReference type="SAM" id="Phobius"/>
    </source>
</evidence>
<dbReference type="GO" id="GO:0016020">
    <property type="term" value="C:membrane"/>
    <property type="evidence" value="ECO:0007669"/>
    <property type="project" value="UniProtKB-SubCell"/>
</dbReference>
<dbReference type="InterPro" id="IPR049326">
    <property type="entry name" value="Rhodopsin_dom_fungi"/>
</dbReference>
<accession>A0A3A3AC01</accession>
<gene>
    <name evidence="9" type="ORF">PHISCL_00111</name>
</gene>
<feature type="transmembrane region" description="Helical" evidence="7">
    <location>
        <begin position="145"/>
        <end position="163"/>
    </location>
</feature>
<feature type="transmembrane region" description="Helical" evidence="7">
    <location>
        <begin position="183"/>
        <end position="205"/>
    </location>
</feature>
<dbReference type="EMBL" id="MVGC01000002">
    <property type="protein sequence ID" value="RJE27525.1"/>
    <property type="molecule type" value="Genomic_DNA"/>
</dbReference>
<keyword evidence="3 7" id="KW-1133">Transmembrane helix</keyword>
<reference evidence="10" key="1">
    <citation type="submission" date="2017-02" db="EMBL/GenBank/DDBJ databases">
        <authorList>
            <person name="Tafer H."/>
            <person name="Lopandic K."/>
        </authorList>
    </citation>
    <scope>NUCLEOTIDE SEQUENCE [LARGE SCALE GENOMIC DNA]</scope>
    <source>
        <strain evidence="10">CBS 366.77</strain>
    </source>
</reference>